<proteinExistence type="predicted"/>
<protein>
    <submittedName>
        <fullName evidence="2">Uncharacterized protein</fullName>
    </submittedName>
</protein>
<dbReference type="AlphaFoldDB" id="A0A4S8L112"/>
<accession>A0A4S8L112</accession>
<evidence type="ECO:0000313" key="2">
    <source>
        <dbReference type="EMBL" id="THU82000.1"/>
    </source>
</evidence>
<name>A0A4S8L112_DENBC</name>
<feature type="compositionally biased region" description="Basic and acidic residues" evidence="1">
    <location>
        <begin position="1"/>
        <end position="24"/>
    </location>
</feature>
<evidence type="ECO:0000313" key="3">
    <source>
        <dbReference type="Proteomes" id="UP000297245"/>
    </source>
</evidence>
<reference evidence="2 3" key="1">
    <citation type="journal article" date="2019" name="Nat. Ecol. Evol.">
        <title>Megaphylogeny resolves global patterns of mushroom evolution.</title>
        <authorList>
            <person name="Varga T."/>
            <person name="Krizsan K."/>
            <person name="Foldi C."/>
            <person name="Dima B."/>
            <person name="Sanchez-Garcia M."/>
            <person name="Sanchez-Ramirez S."/>
            <person name="Szollosi G.J."/>
            <person name="Szarkandi J.G."/>
            <person name="Papp V."/>
            <person name="Albert L."/>
            <person name="Andreopoulos W."/>
            <person name="Angelini C."/>
            <person name="Antonin V."/>
            <person name="Barry K.W."/>
            <person name="Bougher N.L."/>
            <person name="Buchanan P."/>
            <person name="Buyck B."/>
            <person name="Bense V."/>
            <person name="Catcheside P."/>
            <person name="Chovatia M."/>
            <person name="Cooper J."/>
            <person name="Damon W."/>
            <person name="Desjardin D."/>
            <person name="Finy P."/>
            <person name="Geml J."/>
            <person name="Haridas S."/>
            <person name="Hughes K."/>
            <person name="Justo A."/>
            <person name="Karasinski D."/>
            <person name="Kautmanova I."/>
            <person name="Kiss B."/>
            <person name="Kocsube S."/>
            <person name="Kotiranta H."/>
            <person name="LaButti K.M."/>
            <person name="Lechner B.E."/>
            <person name="Liimatainen K."/>
            <person name="Lipzen A."/>
            <person name="Lukacs Z."/>
            <person name="Mihaltcheva S."/>
            <person name="Morgado L.N."/>
            <person name="Niskanen T."/>
            <person name="Noordeloos M.E."/>
            <person name="Ohm R.A."/>
            <person name="Ortiz-Santana B."/>
            <person name="Ovrebo C."/>
            <person name="Racz N."/>
            <person name="Riley R."/>
            <person name="Savchenko A."/>
            <person name="Shiryaev A."/>
            <person name="Soop K."/>
            <person name="Spirin V."/>
            <person name="Szebenyi C."/>
            <person name="Tomsovsky M."/>
            <person name="Tulloss R.E."/>
            <person name="Uehling J."/>
            <person name="Grigoriev I.V."/>
            <person name="Vagvolgyi C."/>
            <person name="Papp T."/>
            <person name="Martin F.M."/>
            <person name="Miettinen O."/>
            <person name="Hibbett D.S."/>
            <person name="Nagy L.G."/>
        </authorList>
    </citation>
    <scope>NUCLEOTIDE SEQUENCE [LARGE SCALE GENOMIC DNA]</scope>
    <source>
        <strain evidence="2 3">CBS 962.96</strain>
    </source>
</reference>
<keyword evidence="3" id="KW-1185">Reference proteome</keyword>
<dbReference type="Proteomes" id="UP000297245">
    <property type="component" value="Unassembled WGS sequence"/>
</dbReference>
<evidence type="ECO:0000256" key="1">
    <source>
        <dbReference type="SAM" id="MobiDB-lite"/>
    </source>
</evidence>
<sequence length="231" mass="25825">MDRANKLARTGEFEHEQKRDRTWREQGGSVRRVVKCCINEKTGVTSFIGVHNDSSPVDIVKKLSPTTTRVPWDTYVVTHTRDMGEELRGTRPGGPTGTIGGTELEALVQRHWGGGTVLGSLVPEALGRRHRTRITSSRGTGETSPFVSLDYFNFMRVCGREVGDRNDPVSTVLCFDVNVGEGTKEYPNTSKILSKWFFMFAIHVVVETELLQTEEKVAINTSTVVRIKKEI</sequence>
<dbReference type="EMBL" id="ML179765">
    <property type="protein sequence ID" value="THU82000.1"/>
    <property type="molecule type" value="Genomic_DNA"/>
</dbReference>
<gene>
    <name evidence="2" type="ORF">K435DRAFT_808641</name>
</gene>
<organism evidence="2 3">
    <name type="scientific">Dendrothele bispora (strain CBS 962.96)</name>
    <dbReference type="NCBI Taxonomy" id="1314807"/>
    <lineage>
        <taxon>Eukaryota</taxon>
        <taxon>Fungi</taxon>
        <taxon>Dikarya</taxon>
        <taxon>Basidiomycota</taxon>
        <taxon>Agaricomycotina</taxon>
        <taxon>Agaricomycetes</taxon>
        <taxon>Agaricomycetidae</taxon>
        <taxon>Agaricales</taxon>
        <taxon>Agaricales incertae sedis</taxon>
        <taxon>Dendrothele</taxon>
    </lineage>
</organism>
<feature type="region of interest" description="Disordered" evidence="1">
    <location>
        <begin position="1"/>
        <end position="26"/>
    </location>
</feature>